<dbReference type="Gene3D" id="3.40.50.300">
    <property type="entry name" value="P-loop containing nucleotide triphosphate hydrolases"/>
    <property type="match status" value="1"/>
</dbReference>
<keyword evidence="4" id="KW-0175">Coiled coil</keyword>
<dbReference type="EMBL" id="JAEDAJ010000003">
    <property type="protein sequence ID" value="MBK0331147.1"/>
    <property type="molecule type" value="Genomic_DNA"/>
</dbReference>
<feature type="domain" description="Protein CR006 P-loop" evidence="5">
    <location>
        <begin position="19"/>
        <end position="720"/>
    </location>
</feature>
<protein>
    <submittedName>
        <fullName evidence="6">AAA family ATPase</fullName>
    </submittedName>
</protein>
<evidence type="ECO:0000256" key="2">
    <source>
        <dbReference type="ARBA" id="ARBA00023204"/>
    </source>
</evidence>
<keyword evidence="7" id="KW-1185">Reference proteome</keyword>
<keyword evidence="3" id="KW-0742">SOS response</keyword>
<name>A0ABS1B9F8_9MICO</name>
<dbReference type="SUPFAM" id="SSF52540">
    <property type="entry name" value="P-loop containing nucleoside triphosphate hydrolases"/>
    <property type="match status" value="1"/>
</dbReference>
<dbReference type="InterPro" id="IPR027417">
    <property type="entry name" value="P-loop_NTPase"/>
</dbReference>
<reference evidence="6 7" key="1">
    <citation type="submission" date="2020-12" db="EMBL/GenBank/DDBJ databases">
        <title>Brachybacterium sp. MASK1Z-5, whole genome shotgun sequence.</title>
        <authorList>
            <person name="Tuo L."/>
        </authorList>
    </citation>
    <scope>NUCLEOTIDE SEQUENCE [LARGE SCALE GENOMIC DNA]</scope>
    <source>
        <strain evidence="6 7">MASK1Z-5</strain>
    </source>
</reference>
<keyword evidence="2" id="KW-0234">DNA repair</keyword>
<dbReference type="Proteomes" id="UP000612352">
    <property type="component" value="Unassembled WGS sequence"/>
</dbReference>
<keyword evidence="1" id="KW-0227">DNA damage</keyword>
<organism evidence="6 7">
    <name type="scientific">Brachybacterium halotolerans</name>
    <dbReference type="NCBI Taxonomy" id="2795215"/>
    <lineage>
        <taxon>Bacteria</taxon>
        <taxon>Bacillati</taxon>
        <taxon>Actinomycetota</taxon>
        <taxon>Actinomycetes</taxon>
        <taxon>Micrococcales</taxon>
        <taxon>Dermabacteraceae</taxon>
        <taxon>Brachybacterium</taxon>
    </lineage>
</organism>
<evidence type="ECO:0000256" key="4">
    <source>
        <dbReference type="SAM" id="Coils"/>
    </source>
</evidence>
<dbReference type="InterPro" id="IPR026866">
    <property type="entry name" value="CR006_AAA"/>
</dbReference>
<dbReference type="PANTHER" id="PTHR32182">
    <property type="entry name" value="DNA REPLICATION AND REPAIR PROTEIN RECF"/>
    <property type="match status" value="1"/>
</dbReference>
<evidence type="ECO:0000256" key="1">
    <source>
        <dbReference type="ARBA" id="ARBA00022763"/>
    </source>
</evidence>
<comment type="caution">
    <text evidence="6">The sequence shown here is derived from an EMBL/GenBank/DDBJ whole genome shotgun (WGS) entry which is preliminary data.</text>
</comment>
<sequence>MKIVGGACFGESPLPITGLKPASFFYGPNGSGKATISRAFAGYGSLQFEPEWHADAEMTIRVYNRDLVDQILGESKRIPGVFVLGENSVEAQNRLEEIESPGGERAQAIGKYERAQTSHKEAEERQSDAKMAFKTAAWNKYRALVDEHTTLLSAFTGQRGVDKNKDMLVTRLLERGAPGESESLPVLEDLLADADAVFDTGATARNRLTEIDEFRWTEHDGSTLLEQKIVGSTEVSLSELVERLGNEDWVQAGRQHLHNAQGLCPFCQQKAPKDLAKQLEDMFDQRYTEQLEELKRLATAHSAWDRSIGDTVEGWSAESTSYLDEAAYQKALGTLNTINGANEKLLEQKLGAPSELVTVSASSAPVDALNAVIREANTKINAHNRLVQSQREEKPKLAAKCWTYLADVLLREEIQTYKKRSVGLQKGVDRTRETRDEASSAIGKLDDEVRRLQRSVESSQPVIDEINRLLERSGFTSFHIVSSAELTDGYMLARNGAALDERSLSEGERTFIAFLYYYFLLNGREDSEESGKILAVIDDPISSLDSDVLFIVSTLVRDLINRALSKTDRLAQVIVLTHNVYFHKEVTQRRHNDEGSGRCYHVIRKSFTGPNVIEPHAENPVSTEYERLWSEVRRASQGEQMSVIGLENVLRRILENYFRIAGGIWEEDLVQHLEPAERPVLRSLFNWVNEGSHGVFENLHYSPGATTQQMYLDVFRHVFDKSEHAAHYRMMMGFGLGRDIREQSV</sequence>
<evidence type="ECO:0000256" key="3">
    <source>
        <dbReference type="ARBA" id="ARBA00023236"/>
    </source>
</evidence>
<accession>A0ABS1B9F8</accession>
<evidence type="ECO:0000259" key="5">
    <source>
        <dbReference type="Pfam" id="PF13166"/>
    </source>
</evidence>
<proteinExistence type="predicted"/>
<gene>
    <name evidence="6" type="ORF">I8D64_06990</name>
</gene>
<dbReference type="Pfam" id="PF13166">
    <property type="entry name" value="AAA_13"/>
    <property type="match status" value="1"/>
</dbReference>
<dbReference type="RefSeq" id="WP_200501809.1">
    <property type="nucleotide sequence ID" value="NZ_JAEDAJ010000003.1"/>
</dbReference>
<dbReference type="PANTHER" id="PTHR32182:SF0">
    <property type="entry name" value="DNA REPLICATION AND REPAIR PROTEIN RECF"/>
    <property type="match status" value="1"/>
</dbReference>
<feature type="coiled-coil region" evidence="4">
    <location>
        <begin position="366"/>
        <end position="393"/>
    </location>
</feature>
<evidence type="ECO:0000313" key="7">
    <source>
        <dbReference type="Proteomes" id="UP000612352"/>
    </source>
</evidence>
<evidence type="ECO:0000313" key="6">
    <source>
        <dbReference type="EMBL" id="MBK0331147.1"/>
    </source>
</evidence>